<feature type="compositionally biased region" description="Polar residues" evidence="1">
    <location>
        <begin position="8"/>
        <end position="20"/>
    </location>
</feature>
<evidence type="ECO:0000256" key="1">
    <source>
        <dbReference type="SAM" id="MobiDB-lite"/>
    </source>
</evidence>
<gene>
    <name evidence="2" type="ORF">CEXT_215251</name>
</gene>
<keyword evidence="3" id="KW-1185">Reference proteome</keyword>
<proteinExistence type="predicted"/>
<dbReference type="AlphaFoldDB" id="A0AAV4PHK8"/>
<comment type="caution">
    <text evidence="2">The sequence shown here is derived from an EMBL/GenBank/DDBJ whole genome shotgun (WGS) entry which is preliminary data.</text>
</comment>
<accession>A0AAV4PHK8</accession>
<name>A0AAV4PHK8_CAEEX</name>
<evidence type="ECO:0000313" key="2">
    <source>
        <dbReference type="EMBL" id="GIX96847.1"/>
    </source>
</evidence>
<feature type="region of interest" description="Disordered" evidence="1">
    <location>
        <begin position="1"/>
        <end position="20"/>
    </location>
</feature>
<organism evidence="2 3">
    <name type="scientific">Caerostris extrusa</name>
    <name type="common">Bark spider</name>
    <name type="synonym">Caerostris bankana</name>
    <dbReference type="NCBI Taxonomy" id="172846"/>
    <lineage>
        <taxon>Eukaryota</taxon>
        <taxon>Metazoa</taxon>
        <taxon>Ecdysozoa</taxon>
        <taxon>Arthropoda</taxon>
        <taxon>Chelicerata</taxon>
        <taxon>Arachnida</taxon>
        <taxon>Araneae</taxon>
        <taxon>Araneomorphae</taxon>
        <taxon>Entelegynae</taxon>
        <taxon>Araneoidea</taxon>
        <taxon>Araneidae</taxon>
        <taxon>Caerostris</taxon>
    </lineage>
</organism>
<sequence length="88" mass="10026">MKLLDLNPENSTYHGTPTGKSKNQLKIINDKFKDIKITLSGALLIIYPADAHRSITTFLKKRVVNIRNHDNEIRVVNIDHRVANSAIY</sequence>
<protein>
    <submittedName>
        <fullName evidence="2">Uncharacterized protein</fullName>
    </submittedName>
</protein>
<evidence type="ECO:0000313" key="3">
    <source>
        <dbReference type="Proteomes" id="UP001054945"/>
    </source>
</evidence>
<dbReference type="Proteomes" id="UP001054945">
    <property type="component" value="Unassembled WGS sequence"/>
</dbReference>
<dbReference type="EMBL" id="BPLR01004703">
    <property type="protein sequence ID" value="GIX96847.1"/>
    <property type="molecule type" value="Genomic_DNA"/>
</dbReference>
<reference evidence="2 3" key="1">
    <citation type="submission" date="2021-06" db="EMBL/GenBank/DDBJ databases">
        <title>Caerostris extrusa draft genome.</title>
        <authorList>
            <person name="Kono N."/>
            <person name="Arakawa K."/>
        </authorList>
    </citation>
    <scope>NUCLEOTIDE SEQUENCE [LARGE SCALE GENOMIC DNA]</scope>
</reference>